<dbReference type="AlphaFoldDB" id="W2TE56"/>
<accession>W2TE56</accession>
<dbReference type="KEGG" id="nai:NECAME_09569"/>
<keyword evidence="2" id="KW-1185">Reference proteome</keyword>
<gene>
    <name evidence="1" type="ORF">NECAME_09569</name>
</gene>
<organism evidence="1 2">
    <name type="scientific">Necator americanus</name>
    <name type="common">Human hookworm</name>
    <dbReference type="NCBI Taxonomy" id="51031"/>
    <lineage>
        <taxon>Eukaryota</taxon>
        <taxon>Metazoa</taxon>
        <taxon>Ecdysozoa</taxon>
        <taxon>Nematoda</taxon>
        <taxon>Chromadorea</taxon>
        <taxon>Rhabditida</taxon>
        <taxon>Rhabditina</taxon>
        <taxon>Rhabditomorpha</taxon>
        <taxon>Strongyloidea</taxon>
        <taxon>Ancylostomatidae</taxon>
        <taxon>Bunostominae</taxon>
        <taxon>Necator</taxon>
    </lineage>
</organism>
<sequence>MTLPIVNHTLNLLWVRIRRLTPGEAHGIAPEVMRCPSNNQVTTTRSYDGRPSLGRSRVLTRSVRQFF</sequence>
<dbReference type="Proteomes" id="UP000053676">
    <property type="component" value="Unassembled WGS sequence"/>
</dbReference>
<proteinExistence type="predicted"/>
<name>W2TE56_NECAM</name>
<evidence type="ECO:0000313" key="2">
    <source>
        <dbReference type="Proteomes" id="UP000053676"/>
    </source>
</evidence>
<reference evidence="2" key="1">
    <citation type="journal article" date="2014" name="Nat. Genet.">
        <title>Genome of the human hookworm Necator americanus.</title>
        <authorList>
            <person name="Tang Y.T."/>
            <person name="Gao X."/>
            <person name="Rosa B.A."/>
            <person name="Abubucker S."/>
            <person name="Hallsworth-Pepin K."/>
            <person name="Martin J."/>
            <person name="Tyagi R."/>
            <person name="Heizer E."/>
            <person name="Zhang X."/>
            <person name="Bhonagiri-Palsikar V."/>
            <person name="Minx P."/>
            <person name="Warren W.C."/>
            <person name="Wang Q."/>
            <person name="Zhan B."/>
            <person name="Hotez P.J."/>
            <person name="Sternberg P.W."/>
            <person name="Dougall A."/>
            <person name="Gaze S.T."/>
            <person name="Mulvenna J."/>
            <person name="Sotillo J."/>
            <person name="Ranganathan S."/>
            <person name="Rabelo E.M."/>
            <person name="Wilson R.K."/>
            <person name="Felgner P.L."/>
            <person name="Bethony J."/>
            <person name="Hawdon J.M."/>
            <person name="Gasser R.B."/>
            <person name="Loukas A."/>
            <person name="Mitreva M."/>
        </authorList>
    </citation>
    <scope>NUCLEOTIDE SEQUENCE [LARGE SCALE GENOMIC DNA]</scope>
</reference>
<dbReference type="EMBL" id="KI659310">
    <property type="protein sequence ID" value="ETN79869.1"/>
    <property type="molecule type" value="Genomic_DNA"/>
</dbReference>
<evidence type="ECO:0000313" key="1">
    <source>
        <dbReference type="EMBL" id="ETN79869.1"/>
    </source>
</evidence>
<protein>
    <submittedName>
        <fullName evidence="1">Uncharacterized protein</fullName>
    </submittedName>
</protein>